<evidence type="ECO:0000313" key="3">
    <source>
        <dbReference type="Proteomes" id="UP000250140"/>
    </source>
</evidence>
<dbReference type="EMBL" id="KV750098">
    <property type="protein sequence ID" value="OCL06291.1"/>
    <property type="molecule type" value="Genomic_DNA"/>
</dbReference>
<dbReference type="InterPro" id="IPR010730">
    <property type="entry name" value="HET"/>
</dbReference>
<organism evidence="2 3">
    <name type="scientific">Glonium stellatum</name>
    <dbReference type="NCBI Taxonomy" id="574774"/>
    <lineage>
        <taxon>Eukaryota</taxon>
        <taxon>Fungi</taxon>
        <taxon>Dikarya</taxon>
        <taxon>Ascomycota</taxon>
        <taxon>Pezizomycotina</taxon>
        <taxon>Dothideomycetes</taxon>
        <taxon>Pleosporomycetidae</taxon>
        <taxon>Gloniales</taxon>
        <taxon>Gloniaceae</taxon>
        <taxon>Glonium</taxon>
    </lineage>
</organism>
<feature type="non-terminal residue" evidence="2">
    <location>
        <position position="1"/>
    </location>
</feature>
<keyword evidence="3" id="KW-1185">Reference proteome</keyword>
<dbReference type="OrthoDB" id="2958217at2759"/>
<dbReference type="Proteomes" id="UP000250140">
    <property type="component" value="Unassembled WGS sequence"/>
</dbReference>
<dbReference type="Pfam" id="PF06985">
    <property type="entry name" value="HET"/>
    <property type="match status" value="1"/>
</dbReference>
<protein>
    <recommendedName>
        <fullName evidence="1">Heterokaryon incompatibility domain-containing protein</fullName>
    </recommendedName>
</protein>
<reference evidence="2 3" key="1">
    <citation type="journal article" date="2016" name="Nat. Commun.">
        <title>Ectomycorrhizal ecology is imprinted in the genome of the dominant symbiotic fungus Cenococcum geophilum.</title>
        <authorList>
            <consortium name="DOE Joint Genome Institute"/>
            <person name="Peter M."/>
            <person name="Kohler A."/>
            <person name="Ohm R.A."/>
            <person name="Kuo A."/>
            <person name="Krutzmann J."/>
            <person name="Morin E."/>
            <person name="Arend M."/>
            <person name="Barry K.W."/>
            <person name="Binder M."/>
            <person name="Choi C."/>
            <person name="Clum A."/>
            <person name="Copeland A."/>
            <person name="Grisel N."/>
            <person name="Haridas S."/>
            <person name="Kipfer T."/>
            <person name="LaButti K."/>
            <person name="Lindquist E."/>
            <person name="Lipzen A."/>
            <person name="Maire R."/>
            <person name="Meier B."/>
            <person name="Mihaltcheva S."/>
            <person name="Molinier V."/>
            <person name="Murat C."/>
            <person name="Poggeler S."/>
            <person name="Quandt C.A."/>
            <person name="Sperisen C."/>
            <person name="Tritt A."/>
            <person name="Tisserant E."/>
            <person name="Crous P.W."/>
            <person name="Henrissat B."/>
            <person name="Nehls U."/>
            <person name="Egli S."/>
            <person name="Spatafora J.W."/>
            <person name="Grigoriev I.V."/>
            <person name="Martin F.M."/>
        </authorList>
    </citation>
    <scope>NUCLEOTIDE SEQUENCE [LARGE SCALE GENOMIC DNA]</scope>
    <source>
        <strain evidence="2 3">CBS 207.34</strain>
    </source>
</reference>
<name>A0A8E2EWX1_9PEZI</name>
<dbReference type="AlphaFoldDB" id="A0A8E2EWX1"/>
<proteinExistence type="predicted"/>
<evidence type="ECO:0000259" key="1">
    <source>
        <dbReference type="Pfam" id="PF06985"/>
    </source>
</evidence>
<gene>
    <name evidence="2" type="ORF">AOQ84DRAFT_297287</name>
</gene>
<sequence>APGVCFIWIDAICIVQDDTDDSVWGTAKMPHVFKGTVITILALRAKSYYEASLQLRELDVSRPTFKLPC</sequence>
<evidence type="ECO:0000313" key="2">
    <source>
        <dbReference type="EMBL" id="OCL06291.1"/>
    </source>
</evidence>
<accession>A0A8E2EWX1</accession>
<feature type="domain" description="Heterokaryon incompatibility" evidence="1">
    <location>
        <begin position="4"/>
        <end position="59"/>
    </location>
</feature>